<dbReference type="AlphaFoldDB" id="A0A484TIQ9"/>
<evidence type="ECO:0000313" key="4">
    <source>
        <dbReference type="EMBL" id="VFS24059.1"/>
    </source>
</evidence>
<evidence type="ECO:0000313" key="2">
    <source>
        <dbReference type="EMBL" id="VFR73425.1"/>
    </source>
</evidence>
<protein>
    <submittedName>
        <fullName evidence="2">Phage protein</fullName>
    </submittedName>
</protein>
<reference evidence="2" key="1">
    <citation type="submission" date="2019-03" db="EMBL/GenBank/DDBJ databases">
        <authorList>
            <person name="Danneels B."/>
        </authorList>
    </citation>
    <scope>NUCLEOTIDE SEQUENCE</scope>
</reference>
<dbReference type="EMBL" id="CAADIZ010000027">
    <property type="protein sequence ID" value="VFS24059.1"/>
    <property type="molecule type" value="Genomic_DNA"/>
</dbReference>
<dbReference type="EMBL" id="CAADII010000037">
    <property type="protein sequence ID" value="VFR54785.1"/>
    <property type="molecule type" value="Genomic_DNA"/>
</dbReference>
<dbReference type="InterPro" id="IPR016893">
    <property type="entry name" value="UCP028589"/>
</dbReference>
<gene>
    <name evidence="1" type="ORF">BRI6_1104</name>
    <name evidence="2" type="ORF">BRI9_1158</name>
    <name evidence="3" type="ORF">IVO3_1155</name>
    <name evidence="4" type="ORF">RAN7_1094</name>
</gene>
<dbReference type="PIRSF" id="PIRSF028589">
    <property type="entry name" value="UCP028589"/>
    <property type="match status" value="1"/>
</dbReference>
<organism evidence="2">
    <name type="scientific">plant metagenome</name>
    <dbReference type="NCBI Taxonomy" id="1297885"/>
    <lineage>
        <taxon>unclassified sequences</taxon>
        <taxon>metagenomes</taxon>
        <taxon>organismal metagenomes</taxon>
    </lineage>
</organism>
<accession>A0A484TIQ9</accession>
<evidence type="ECO:0000313" key="3">
    <source>
        <dbReference type="EMBL" id="VFR88170.1"/>
    </source>
</evidence>
<sequence length="259" mass="27238">MQAETYYFGQGRLLSRPAGTAGRGGWRWWGDVSALTWAPTSETVRHRESYSGQKGTVRKFNFLNECPINGTLHQLDAVNLATLLNGTVTTIAGGSVAGESLGSVAVGDLFRLDHPGVSALVITDSAGTPTTVYSQAAPNANFDVDPRFGALECLALPTPAPTMPLLAAYTYAAAKQVAFLNAVPPTLALRYEGINLAEGGAPVVVEWYRVSSSLLQQWALITSGTDVAGTEFSLEALLDSSKSPAGALGQFGRFVALEG</sequence>
<name>A0A484TIQ9_9ZZZZ</name>
<evidence type="ECO:0000313" key="1">
    <source>
        <dbReference type="EMBL" id="VFR54785.1"/>
    </source>
</evidence>
<dbReference type="EMBL" id="CAADIK010000035">
    <property type="protein sequence ID" value="VFR73425.1"/>
    <property type="molecule type" value="Genomic_DNA"/>
</dbReference>
<proteinExistence type="predicted"/>
<dbReference type="EMBL" id="CAADIP010000023">
    <property type="protein sequence ID" value="VFR88170.1"/>
    <property type="molecule type" value="Genomic_DNA"/>
</dbReference>